<feature type="domain" description="F-box" evidence="1">
    <location>
        <begin position="20"/>
        <end position="66"/>
    </location>
</feature>
<dbReference type="InterPro" id="IPR036047">
    <property type="entry name" value="F-box-like_dom_sf"/>
</dbReference>
<dbReference type="SMART" id="SM00256">
    <property type="entry name" value="FBOX"/>
    <property type="match status" value="1"/>
</dbReference>
<dbReference type="Gene3D" id="1.20.1280.50">
    <property type="match status" value="1"/>
</dbReference>
<protein>
    <recommendedName>
        <fullName evidence="1">F-box domain-containing protein</fullName>
    </recommendedName>
</protein>
<dbReference type="OrthoDB" id="2688364at2759"/>
<evidence type="ECO:0000313" key="3">
    <source>
        <dbReference type="Proteomes" id="UP000521943"/>
    </source>
</evidence>
<dbReference type="EMBL" id="JACGCI010000004">
    <property type="protein sequence ID" value="KAF6764574.1"/>
    <property type="molecule type" value="Genomic_DNA"/>
</dbReference>
<dbReference type="PROSITE" id="PS50181">
    <property type="entry name" value="FBOX"/>
    <property type="match status" value="1"/>
</dbReference>
<proteinExistence type="predicted"/>
<comment type="caution">
    <text evidence="2">The sequence shown here is derived from an EMBL/GenBank/DDBJ whole genome shotgun (WGS) entry which is preliminary data.</text>
</comment>
<evidence type="ECO:0000259" key="1">
    <source>
        <dbReference type="PROSITE" id="PS50181"/>
    </source>
</evidence>
<dbReference type="InterPro" id="IPR001810">
    <property type="entry name" value="F-box_dom"/>
</dbReference>
<accession>A0A8H6IGJ2</accession>
<gene>
    <name evidence="2" type="ORF">DFP72DRAFT_1059545</name>
</gene>
<sequence>MASECRLRFRVLVPTVMSQPEHIENVPAEIWIKILVDVEPFDVLSAGKTCRYLRDITSSKDLWRGLVNTMCSKHGLFRPSYPVEDMSLGQIQRATVGPYLFARQLQHRGASFDTPIAAVDRLEPVSQRIACVQRHILFYQIVPGGRFAVFIYPTETSTETIGTLPALSMELLDLGPPGLPLSPEPALSYVHPNISSMARGGMLVTASVSITSQSPLADTLRVGIAMIHTDGFYVVSIFAITPTHPVPSFERLASFTIMNRIPTENIHSILVHGDRALFIIGNIFIAWSFTDETCIVIHHNRTYQSKQTILTEDEIICIAASGVYQWSLSDKKNESILTSKGLFLEKLPPLRPSDNVIEPPWDRVAYHIQITKRGNNKLPFTFDIFLVPRARGAVAEVAIGRRYTLRSPQKTSQNPIVRTPQPPVCELTLDLEHSFEVSLGYLIPSESSPSPCLYPGLSTLSSGVGTASYVNLIYWIQPRITADTEPEEAVEGYTGTMKFLAFRHQFLLSWCPASSRCLFPHDHIAPSGRTGLIAIEVYDYMT</sequence>
<organism evidence="2 3">
    <name type="scientific">Ephemerocybe angulata</name>
    <dbReference type="NCBI Taxonomy" id="980116"/>
    <lineage>
        <taxon>Eukaryota</taxon>
        <taxon>Fungi</taxon>
        <taxon>Dikarya</taxon>
        <taxon>Basidiomycota</taxon>
        <taxon>Agaricomycotina</taxon>
        <taxon>Agaricomycetes</taxon>
        <taxon>Agaricomycetidae</taxon>
        <taxon>Agaricales</taxon>
        <taxon>Agaricineae</taxon>
        <taxon>Psathyrellaceae</taxon>
        <taxon>Ephemerocybe</taxon>
    </lineage>
</organism>
<evidence type="ECO:0000313" key="2">
    <source>
        <dbReference type="EMBL" id="KAF6764574.1"/>
    </source>
</evidence>
<dbReference type="SUPFAM" id="SSF81383">
    <property type="entry name" value="F-box domain"/>
    <property type="match status" value="1"/>
</dbReference>
<dbReference type="Proteomes" id="UP000521943">
    <property type="component" value="Unassembled WGS sequence"/>
</dbReference>
<dbReference type="Pfam" id="PF12937">
    <property type="entry name" value="F-box-like"/>
    <property type="match status" value="1"/>
</dbReference>
<reference evidence="2 3" key="1">
    <citation type="submission" date="2020-07" db="EMBL/GenBank/DDBJ databases">
        <title>Comparative genomics of pyrophilous fungi reveals a link between fire events and developmental genes.</title>
        <authorList>
            <consortium name="DOE Joint Genome Institute"/>
            <person name="Steindorff A.S."/>
            <person name="Carver A."/>
            <person name="Calhoun S."/>
            <person name="Stillman K."/>
            <person name="Liu H."/>
            <person name="Lipzen A."/>
            <person name="Pangilinan J."/>
            <person name="Labutti K."/>
            <person name="Bruns T.D."/>
            <person name="Grigoriev I.V."/>
        </authorList>
    </citation>
    <scope>NUCLEOTIDE SEQUENCE [LARGE SCALE GENOMIC DNA]</scope>
    <source>
        <strain evidence="2 3">CBS 144469</strain>
    </source>
</reference>
<dbReference type="AlphaFoldDB" id="A0A8H6IGJ2"/>
<keyword evidence="3" id="KW-1185">Reference proteome</keyword>
<name>A0A8H6IGJ2_9AGAR</name>